<dbReference type="RefSeq" id="WP_160336280.1">
    <property type="nucleotide sequence ID" value="NZ_WSRP01000052.1"/>
</dbReference>
<feature type="transmembrane region" description="Helical" evidence="7">
    <location>
        <begin position="260"/>
        <end position="278"/>
    </location>
</feature>
<keyword evidence="3" id="KW-1003">Cell membrane</keyword>
<evidence type="ECO:0000256" key="6">
    <source>
        <dbReference type="ARBA" id="ARBA00023136"/>
    </source>
</evidence>
<dbReference type="GO" id="GO:0055085">
    <property type="term" value="P:transmembrane transport"/>
    <property type="evidence" value="ECO:0007669"/>
    <property type="project" value="InterPro"/>
</dbReference>
<evidence type="ECO:0000313" key="9">
    <source>
        <dbReference type="Proteomes" id="UP000472580"/>
    </source>
</evidence>
<evidence type="ECO:0000256" key="5">
    <source>
        <dbReference type="ARBA" id="ARBA00022989"/>
    </source>
</evidence>
<dbReference type="Pfam" id="PF03547">
    <property type="entry name" value="Mem_trans"/>
    <property type="match status" value="1"/>
</dbReference>
<feature type="transmembrane region" description="Helical" evidence="7">
    <location>
        <begin position="130"/>
        <end position="155"/>
    </location>
</feature>
<keyword evidence="6 7" id="KW-0472">Membrane</keyword>
<dbReference type="PANTHER" id="PTHR36838:SF1">
    <property type="entry name" value="SLR1864 PROTEIN"/>
    <property type="match status" value="1"/>
</dbReference>
<dbReference type="GO" id="GO:0016020">
    <property type="term" value="C:membrane"/>
    <property type="evidence" value="ECO:0007669"/>
    <property type="project" value="UniProtKB-SubCell"/>
</dbReference>
<evidence type="ECO:0000256" key="7">
    <source>
        <dbReference type="SAM" id="Phobius"/>
    </source>
</evidence>
<dbReference type="OrthoDB" id="109606at2"/>
<dbReference type="InterPro" id="IPR004776">
    <property type="entry name" value="Mem_transp_PIN-like"/>
</dbReference>
<evidence type="ECO:0000256" key="3">
    <source>
        <dbReference type="ARBA" id="ARBA00022475"/>
    </source>
</evidence>
<feature type="transmembrane region" description="Helical" evidence="7">
    <location>
        <begin position="36"/>
        <end position="54"/>
    </location>
</feature>
<keyword evidence="4 7" id="KW-0812">Transmembrane</keyword>
<sequence length="318" mass="33549">MIYNILFNDVIPIFVVMALGYAGAKCHSFTPDQTQGLNKVVLNFALPAALFASITRASRDMIFDDLKLTVISALGVTVLFLVAFFICWKVWRHTISEAAVCALIAGSPTIGFLGFAVLDPIYGATTATGLVIAIVAIVVNAVTIPIGFYLLNLGLPKSETGSGSLGAIINAVKQPVVWSPVFAVVLVLCGLKLPEAFYPSFELIAKANSGVAVFAAGLALATVPFGISAEIIWNTVFRLFLSPLAICIAGALWGMETESLSMLVMACCMPPAFSGIIISSRYNIYVKDGASSLALSTLAFAAAAPFWVWATPKIAGLL</sequence>
<feature type="transmembrane region" description="Helical" evidence="7">
    <location>
        <begin position="66"/>
        <end position="86"/>
    </location>
</feature>
<dbReference type="Proteomes" id="UP000472580">
    <property type="component" value="Unassembled WGS sequence"/>
</dbReference>
<dbReference type="PANTHER" id="PTHR36838">
    <property type="entry name" value="AUXIN EFFLUX CARRIER FAMILY PROTEIN"/>
    <property type="match status" value="1"/>
</dbReference>
<keyword evidence="9" id="KW-1185">Reference proteome</keyword>
<evidence type="ECO:0000256" key="4">
    <source>
        <dbReference type="ARBA" id="ARBA00022692"/>
    </source>
</evidence>
<evidence type="ECO:0000256" key="2">
    <source>
        <dbReference type="ARBA" id="ARBA00022448"/>
    </source>
</evidence>
<feature type="transmembrane region" description="Helical" evidence="7">
    <location>
        <begin position="176"/>
        <end position="198"/>
    </location>
</feature>
<keyword evidence="5 7" id="KW-1133">Transmembrane helix</keyword>
<feature type="transmembrane region" description="Helical" evidence="7">
    <location>
        <begin position="6"/>
        <end position="24"/>
    </location>
</feature>
<feature type="transmembrane region" description="Helical" evidence="7">
    <location>
        <begin position="236"/>
        <end position="254"/>
    </location>
</feature>
<protein>
    <submittedName>
        <fullName evidence="8">Permease</fullName>
    </submittedName>
</protein>
<reference evidence="8 9" key="1">
    <citation type="submission" date="2019-12" db="EMBL/GenBank/DDBJ databases">
        <title>Microbes associate with the intestines of laboratory mice.</title>
        <authorList>
            <person name="Navarre W."/>
            <person name="Wong E."/>
        </authorList>
    </citation>
    <scope>NUCLEOTIDE SEQUENCE [LARGE SCALE GENOMIC DNA]</scope>
    <source>
        <strain evidence="8 9">NM82_D38</strain>
    </source>
</reference>
<feature type="transmembrane region" description="Helical" evidence="7">
    <location>
        <begin position="210"/>
        <end position="229"/>
    </location>
</feature>
<organism evidence="8 9">
    <name type="scientific">Parasutterella muris</name>
    <dbReference type="NCBI Taxonomy" id="2565572"/>
    <lineage>
        <taxon>Bacteria</taxon>
        <taxon>Pseudomonadati</taxon>
        <taxon>Pseudomonadota</taxon>
        <taxon>Betaproteobacteria</taxon>
        <taxon>Burkholderiales</taxon>
        <taxon>Sutterellaceae</taxon>
        <taxon>Parasutterella</taxon>
    </lineage>
</organism>
<proteinExistence type="predicted"/>
<dbReference type="EMBL" id="WSRP01000052">
    <property type="protein sequence ID" value="MVX57864.1"/>
    <property type="molecule type" value="Genomic_DNA"/>
</dbReference>
<accession>A0A6L6YKC5</accession>
<keyword evidence="2" id="KW-0813">Transport</keyword>
<name>A0A6L6YKC5_9BURK</name>
<feature type="transmembrane region" description="Helical" evidence="7">
    <location>
        <begin position="98"/>
        <end position="118"/>
    </location>
</feature>
<dbReference type="AlphaFoldDB" id="A0A6L6YKC5"/>
<gene>
    <name evidence="8" type="ORF">E5987_11780</name>
</gene>
<evidence type="ECO:0000313" key="8">
    <source>
        <dbReference type="EMBL" id="MVX57864.1"/>
    </source>
</evidence>
<comment type="caution">
    <text evidence="8">The sequence shown here is derived from an EMBL/GenBank/DDBJ whole genome shotgun (WGS) entry which is preliminary data.</text>
</comment>
<evidence type="ECO:0000256" key="1">
    <source>
        <dbReference type="ARBA" id="ARBA00004141"/>
    </source>
</evidence>
<feature type="transmembrane region" description="Helical" evidence="7">
    <location>
        <begin position="290"/>
        <end position="310"/>
    </location>
</feature>
<comment type="subcellular location">
    <subcellularLocation>
        <location evidence="1">Membrane</location>
        <topology evidence="1">Multi-pass membrane protein</topology>
    </subcellularLocation>
</comment>